<evidence type="ECO:0000313" key="6">
    <source>
        <dbReference type="EMBL" id="MCB5445710.1"/>
    </source>
</evidence>
<dbReference type="PROSITE" id="PS00758">
    <property type="entry name" value="ARGE_DAPE_CPG2_1"/>
    <property type="match status" value="1"/>
</dbReference>
<dbReference type="InterPro" id="IPR011650">
    <property type="entry name" value="Peptidase_M20_dimer"/>
</dbReference>
<dbReference type="Gene3D" id="3.30.70.360">
    <property type="match status" value="1"/>
</dbReference>
<reference evidence="6 7" key="1">
    <citation type="submission" date="2021-10" db="EMBL/GenBank/DDBJ databases">
        <title>Collection of gut derived symbiotic bacterial strains cultured from healthy donors.</title>
        <authorList>
            <person name="Lin H."/>
            <person name="Littmann E."/>
            <person name="Claire K."/>
            <person name="Pamer E."/>
        </authorList>
    </citation>
    <scope>NUCLEOTIDE SEQUENCE [LARGE SCALE GENOMIC DNA]</scope>
    <source>
        <strain evidence="6 7">MSK.17.68</strain>
    </source>
</reference>
<dbReference type="PANTHER" id="PTHR43808">
    <property type="entry name" value="ACETYLORNITHINE DEACETYLASE"/>
    <property type="match status" value="1"/>
</dbReference>
<dbReference type="GO" id="GO:0016787">
    <property type="term" value="F:hydrolase activity"/>
    <property type="evidence" value="ECO:0007669"/>
    <property type="project" value="UniProtKB-KW"/>
</dbReference>
<evidence type="ECO:0000256" key="4">
    <source>
        <dbReference type="ARBA" id="ARBA00022833"/>
    </source>
</evidence>
<dbReference type="InterPro" id="IPR001261">
    <property type="entry name" value="ArgE/DapE_CS"/>
</dbReference>
<organism evidence="6 7">
    <name type="scientific">Intestinibacter bartlettii</name>
    <dbReference type="NCBI Taxonomy" id="261299"/>
    <lineage>
        <taxon>Bacteria</taxon>
        <taxon>Bacillati</taxon>
        <taxon>Bacillota</taxon>
        <taxon>Clostridia</taxon>
        <taxon>Peptostreptococcales</taxon>
        <taxon>Peptostreptococcaceae</taxon>
        <taxon>Intestinibacter</taxon>
    </lineage>
</organism>
<evidence type="ECO:0000259" key="5">
    <source>
        <dbReference type="Pfam" id="PF07687"/>
    </source>
</evidence>
<dbReference type="SUPFAM" id="SSF53187">
    <property type="entry name" value="Zn-dependent exopeptidases"/>
    <property type="match status" value="1"/>
</dbReference>
<gene>
    <name evidence="6" type="ORF">LIP50_05770</name>
</gene>
<dbReference type="InterPro" id="IPR017706">
    <property type="entry name" value="Peptidase_M20/DapE_YgeY"/>
</dbReference>
<keyword evidence="3 6" id="KW-0378">Hydrolase</keyword>
<dbReference type="NCBIfam" id="NF009555">
    <property type="entry name" value="PRK13004.1"/>
    <property type="match status" value="1"/>
</dbReference>
<dbReference type="InterPro" id="IPR036264">
    <property type="entry name" value="Bact_exopeptidase_dim_dom"/>
</dbReference>
<dbReference type="Gene3D" id="3.40.630.10">
    <property type="entry name" value="Zn peptidases"/>
    <property type="match status" value="1"/>
</dbReference>
<dbReference type="EMBL" id="JAJBMB010000004">
    <property type="protein sequence ID" value="MCB5445710.1"/>
    <property type="molecule type" value="Genomic_DNA"/>
</dbReference>
<dbReference type="InterPro" id="IPR050072">
    <property type="entry name" value="Peptidase_M20A"/>
</dbReference>
<dbReference type="NCBIfam" id="TIGR03526">
    <property type="entry name" value="selenium_YgeY"/>
    <property type="match status" value="1"/>
</dbReference>
<keyword evidence="7" id="KW-1185">Reference proteome</keyword>
<dbReference type="SUPFAM" id="SSF55031">
    <property type="entry name" value="Bacterial exopeptidase dimerisation domain"/>
    <property type="match status" value="1"/>
</dbReference>
<evidence type="ECO:0000256" key="2">
    <source>
        <dbReference type="ARBA" id="ARBA00022723"/>
    </source>
</evidence>
<dbReference type="PANTHER" id="PTHR43808:SF31">
    <property type="entry name" value="N-ACETYL-L-CITRULLINE DEACETYLASE"/>
    <property type="match status" value="1"/>
</dbReference>
<sequence length="391" mass="43774">MENKVFKVCKKYSDDLIKFTQELVKTRSYSDEEGDMVEKVINKMNELGYDEAFVDSTGNIVGKVGNGEKIIMFDSHMDTVKVPNPDEWSYPPFEGKIVDNKLYGRGSVDMKGGLASSVYAAAIAKECGLLDGKTIYVTGSVCEEFCDGVNIKMFFEEYNLKPDYVIICEPSDNIITLGHKGKAQIKITTHGVSAHGSAPEKGINAVYEMAEIIQRIEAKNKELFEKGNPHGTMVLSDINCVSASLNAVPSECSIYIDRRLILGETLDDMKAEMDEIIKGKRATWEIGTLRHTSWKGAKLVYEPLHDPWKIEEDHPLTLACNKSYEESFDKKPDKYDFWDFGTNAITPVSMGVPTIGFGPGEYKLAHMTDEHCDIDKIKDACKFYTCLINNL</sequence>
<proteinExistence type="predicted"/>
<comment type="cofactor">
    <cofactor evidence="1">
        <name>Zn(2+)</name>
        <dbReference type="ChEBI" id="CHEBI:29105"/>
    </cofactor>
</comment>
<keyword evidence="4" id="KW-0862">Zinc</keyword>
<dbReference type="Pfam" id="PF01546">
    <property type="entry name" value="Peptidase_M20"/>
    <property type="match status" value="1"/>
</dbReference>
<dbReference type="RefSeq" id="WP_226913859.1">
    <property type="nucleotide sequence ID" value="NZ_BAABXU010000001.1"/>
</dbReference>
<name>A0ABS8CWU9_9FIRM</name>
<evidence type="ECO:0000256" key="1">
    <source>
        <dbReference type="ARBA" id="ARBA00001947"/>
    </source>
</evidence>
<feature type="domain" description="Peptidase M20 dimerisation" evidence="5">
    <location>
        <begin position="178"/>
        <end position="279"/>
    </location>
</feature>
<dbReference type="Pfam" id="PF07687">
    <property type="entry name" value="M20_dimer"/>
    <property type="match status" value="1"/>
</dbReference>
<comment type="caution">
    <text evidence="6">The sequence shown here is derived from an EMBL/GenBank/DDBJ whole genome shotgun (WGS) entry which is preliminary data.</text>
</comment>
<evidence type="ECO:0000256" key="3">
    <source>
        <dbReference type="ARBA" id="ARBA00022801"/>
    </source>
</evidence>
<evidence type="ECO:0000313" key="7">
    <source>
        <dbReference type="Proteomes" id="UP001299409"/>
    </source>
</evidence>
<protein>
    <submittedName>
        <fullName evidence="6">YgeY family selenium metabolism-linked hydrolase</fullName>
    </submittedName>
</protein>
<keyword evidence="2" id="KW-0479">Metal-binding</keyword>
<dbReference type="InterPro" id="IPR002933">
    <property type="entry name" value="Peptidase_M20"/>
</dbReference>
<dbReference type="Proteomes" id="UP001299409">
    <property type="component" value="Unassembled WGS sequence"/>
</dbReference>
<accession>A0ABS8CWU9</accession>